<evidence type="ECO:0000256" key="9">
    <source>
        <dbReference type="NCBIfam" id="TIGR00362"/>
    </source>
</evidence>
<dbReference type="InterPro" id="IPR027417">
    <property type="entry name" value="P-loop_NTPase"/>
</dbReference>
<dbReference type="InterPro" id="IPR018312">
    <property type="entry name" value="Chromosome_initiator_DnaA_CS"/>
</dbReference>
<dbReference type="InterPro" id="IPR003593">
    <property type="entry name" value="AAA+_ATPase"/>
</dbReference>
<dbReference type="Proteomes" id="UP000184233">
    <property type="component" value="Unassembled WGS sequence"/>
</dbReference>
<feature type="binding site" evidence="8">
    <location>
        <position position="193"/>
    </location>
    <ligand>
        <name>ATP</name>
        <dbReference type="ChEBI" id="CHEBI:30616"/>
    </ligand>
</feature>
<dbReference type="HAMAP" id="MF_00377">
    <property type="entry name" value="DnaA_bact"/>
    <property type="match status" value="1"/>
</dbReference>
<dbReference type="InterPro" id="IPR013159">
    <property type="entry name" value="DnaA_C"/>
</dbReference>
<comment type="caution">
    <text evidence="8">Lacks conserved residue(s) required for the propagation of feature annotation.</text>
</comment>
<dbReference type="GO" id="GO:0006275">
    <property type="term" value="P:regulation of DNA replication"/>
    <property type="evidence" value="ECO:0007669"/>
    <property type="project" value="UniProtKB-UniRule"/>
</dbReference>
<name>A0A1M3L5P3_9BACT</name>
<keyword evidence="5 8" id="KW-0067">ATP-binding</keyword>
<dbReference type="Gene3D" id="1.10.1750.10">
    <property type="match status" value="1"/>
</dbReference>
<comment type="subunit">
    <text evidence="8">Oligomerizes as a right-handed, spiral filament on DNA at oriC.</text>
</comment>
<organism evidence="14 15">
    <name type="scientific">Candidatus Kapaibacterium thiocyanatum</name>
    <dbReference type="NCBI Taxonomy" id="1895771"/>
    <lineage>
        <taxon>Bacteria</taxon>
        <taxon>Pseudomonadati</taxon>
        <taxon>Candidatus Kapaibacteriota</taxon>
        <taxon>Candidatus Kapaibacteriia</taxon>
        <taxon>Candidatus Kapaibacteriales</taxon>
        <taxon>Candidatus Kapaibacteriaceae</taxon>
        <taxon>Candidatus Kapaibacterium</taxon>
    </lineage>
</organism>
<keyword evidence="7 8" id="KW-0238">DNA-binding</keyword>
<gene>
    <name evidence="8" type="primary">dnaA</name>
    <name evidence="14" type="ORF">BGO89_04695</name>
</gene>
<evidence type="ECO:0000256" key="7">
    <source>
        <dbReference type="ARBA" id="ARBA00023125"/>
    </source>
</evidence>
<feature type="domain" description="AAA+ ATPase" evidence="12">
    <location>
        <begin position="178"/>
        <end position="314"/>
    </location>
</feature>
<evidence type="ECO:0000256" key="11">
    <source>
        <dbReference type="RuleBase" id="RU004227"/>
    </source>
</evidence>
<dbReference type="GO" id="GO:0003688">
    <property type="term" value="F:DNA replication origin binding"/>
    <property type="evidence" value="ECO:0007669"/>
    <property type="project" value="UniProtKB-UniRule"/>
</dbReference>
<feature type="region of interest" description="Domain IV, binds dsDNA" evidence="8">
    <location>
        <begin position="362"/>
        <end position="482"/>
    </location>
</feature>
<dbReference type="Pfam" id="PF00308">
    <property type="entry name" value="Bac_DnaA"/>
    <property type="match status" value="1"/>
</dbReference>
<dbReference type="NCBIfam" id="TIGR00362">
    <property type="entry name" value="DnaA"/>
    <property type="match status" value="1"/>
</dbReference>
<dbReference type="GO" id="GO:0005737">
    <property type="term" value="C:cytoplasm"/>
    <property type="evidence" value="ECO:0007669"/>
    <property type="project" value="UniProtKB-SubCell"/>
</dbReference>
<evidence type="ECO:0000256" key="6">
    <source>
        <dbReference type="ARBA" id="ARBA00023121"/>
    </source>
</evidence>
<dbReference type="FunFam" id="3.40.50.300:FF:000668">
    <property type="entry name" value="Chromosomal replication initiator protein DnaA"/>
    <property type="match status" value="1"/>
</dbReference>
<dbReference type="STRING" id="1895771.BGO89_04695"/>
<dbReference type="InterPro" id="IPR024633">
    <property type="entry name" value="DnaA_N_dom"/>
</dbReference>
<protein>
    <recommendedName>
        <fullName evidence="8 9">Chromosomal replication initiator protein DnaA</fullName>
    </recommendedName>
</protein>
<feature type="binding site" evidence="8">
    <location>
        <position position="189"/>
    </location>
    <ligand>
        <name>ATP</name>
        <dbReference type="ChEBI" id="CHEBI:30616"/>
    </ligand>
</feature>
<dbReference type="InterPro" id="IPR038454">
    <property type="entry name" value="DnaA_N_sf"/>
</dbReference>
<feature type="binding site" evidence="8">
    <location>
        <position position="192"/>
    </location>
    <ligand>
        <name>ATP</name>
        <dbReference type="ChEBI" id="CHEBI:30616"/>
    </ligand>
</feature>
<dbReference type="Pfam" id="PF11638">
    <property type="entry name" value="DnaA_N"/>
    <property type="match status" value="1"/>
</dbReference>
<evidence type="ECO:0000313" key="15">
    <source>
        <dbReference type="Proteomes" id="UP000184233"/>
    </source>
</evidence>
<dbReference type="CDD" id="cd06571">
    <property type="entry name" value="Bac_DnaA_C"/>
    <property type="match status" value="1"/>
</dbReference>
<sequence>MPRAASTGGSNNAETLWAQCLQIIRDNVSQQVFKTWFEQIRPAKWDGVQLTVEVPSQFFFEWIEEHYASLLKKTIQKVLGAKAKLQYQVIVDDGEGSPEQRTIKLPAFRATPSQPALPFGEQQHAAGAAAPARQPANAAHYPTFFNPRYTFDNFIRGENNQLATSAGMAVADNPGKTRYNPLVIYGPTGLGKTHLVQAIGNRVLQRNRNAKVLYTNSEKFTMEYINAIQTNKVADFTNFYRSVDVLIVDDIQFLGGKEKTQDMFFHTFNALHQAGKQLILTSDKQPKDLADVDERLISRFQWGLTADIQPPDFETRMAILQQKSMEEGMDMPGDILEYVARHVSSSVRELEGCLISLLAKVSLDSRELTLELAKEVVRGVTNSPSSRTLTIEDIKQEVAGFYNQDVALLSAKTRKHEVVLARQMCMYLAKQLTQMSLKSIGMHFGGRDHTTVLHSCQTILNYIDTDKKIRQDVEHLRKALQR</sequence>
<evidence type="ECO:0000256" key="1">
    <source>
        <dbReference type="ARBA" id="ARBA00006583"/>
    </source>
</evidence>
<dbReference type="Pfam" id="PF08299">
    <property type="entry name" value="Bac_DnaA_C"/>
    <property type="match status" value="1"/>
</dbReference>
<dbReference type="PRINTS" id="PR00051">
    <property type="entry name" value="DNAA"/>
</dbReference>
<dbReference type="Gene3D" id="3.40.50.300">
    <property type="entry name" value="P-loop containing nucleotide triphosphate hydrolases"/>
    <property type="match status" value="1"/>
</dbReference>
<evidence type="ECO:0000256" key="8">
    <source>
        <dbReference type="HAMAP-Rule" id="MF_00377"/>
    </source>
</evidence>
<dbReference type="PROSITE" id="PS01008">
    <property type="entry name" value="DNAA"/>
    <property type="match status" value="1"/>
</dbReference>
<dbReference type="CDD" id="cd00009">
    <property type="entry name" value="AAA"/>
    <property type="match status" value="1"/>
</dbReference>
<dbReference type="GO" id="GO:0005886">
    <property type="term" value="C:plasma membrane"/>
    <property type="evidence" value="ECO:0007669"/>
    <property type="project" value="TreeGrafter"/>
</dbReference>
<dbReference type="SUPFAM" id="SSF48295">
    <property type="entry name" value="TrpR-like"/>
    <property type="match status" value="1"/>
</dbReference>
<reference evidence="14 15" key="1">
    <citation type="submission" date="2016-09" db="EMBL/GenBank/DDBJ databases">
        <title>Genome-resolved meta-omics ties microbial dynamics to process performance in biotechnology for thiocyanate degradation.</title>
        <authorList>
            <person name="Kantor R.S."/>
            <person name="Huddy R.J."/>
            <person name="Iyer R."/>
            <person name="Thomas B.C."/>
            <person name="Brown C.T."/>
            <person name="Anantharaman K."/>
            <person name="Tringe S."/>
            <person name="Hettich R.L."/>
            <person name="Harrison S.T."/>
            <person name="Banfield J.F."/>
        </authorList>
    </citation>
    <scope>NUCLEOTIDE SEQUENCE [LARGE SCALE GENOMIC DNA]</scope>
    <source>
        <strain evidence="14">59-99</strain>
    </source>
</reference>
<evidence type="ECO:0000313" key="14">
    <source>
        <dbReference type="EMBL" id="OJX60866.1"/>
    </source>
</evidence>
<dbReference type="Gene3D" id="1.10.8.60">
    <property type="match status" value="1"/>
</dbReference>
<feature type="binding site" evidence="8">
    <location>
        <position position="191"/>
    </location>
    <ligand>
        <name>ATP</name>
        <dbReference type="ChEBI" id="CHEBI:30616"/>
    </ligand>
</feature>
<feature type="region of interest" description="Domain I, interacts with DnaA modulators" evidence="8">
    <location>
        <begin position="1"/>
        <end position="102"/>
    </location>
</feature>
<keyword evidence="2 8" id="KW-0963">Cytoplasm</keyword>
<proteinExistence type="inferred from homology"/>
<evidence type="ECO:0000259" key="13">
    <source>
        <dbReference type="SMART" id="SM00760"/>
    </source>
</evidence>
<dbReference type="InterPro" id="IPR010921">
    <property type="entry name" value="Trp_repressor/repl_initiator"/>
</dbReference>
<accession>A0A1M3L5P3</accession>
<comment type="subcellular location">
    <subcellularLocation>
        <location evidence="8">Cytoplasm</location>
    </subcellularLocation>
</comment>
<dbReference type="GO" id="GO:0005524">
    <property type="term" value="F:ATP binding"/>
    <property type="evidence" value="ECO:0007669"/>
    <property type="project" value="UniProtKB-UniRule"/>
</dbReference>
<dbReference type="GO" id="GO:0006270">
    <property type="term" value="P:DNA replication initiation"/>
    <property type="evidence" value="ECO:0007669"/>
    <property type="project" value="UniProtKB-UniRule"/>
</dbReference>
<dbReference type="InterPro" id="IPR001957">
    <property type="entry name" value="Chromosome_initiator_DnaA"/>
</dbReference>
<comment type="similarity">
    <text evidence="1 8 11">Belongs to the DnaA family.</text>
</comment>
<evidence type="ECO:0000256" key="5">
    <source>
        <dbReference type="ARBA" id="ARBA00022840"/>
    </source>
</evidence>
<evidence type="ECO:0000256" key="2">
    <source>
        <dbReference type="ARBA" id="ARBA00022490"/>
    </source>
</evidence>
<dbReference type="AlphaFoldDB" id="A0A1M3L5P3"/>
<dbReference type="Gene3D" id="3.30.300.180">
    <property type="match status" value="1"/>
</dbReference>
<evidence type="ECO:0000256" key="3">
    <source>
        <dbReference type="ARBA" id="ARBA00022705"/>
    </source>
</evidence>
<dbReference type="SMART" id="SM00382">
    <property type="entry name" value="AAA"/>
    <property type="match status" value="1"/>
</dbReference>
<dbReference type="PANTHER" id="PTHR30050:SF2">
    <property type="entry name" value="CHROMOSOMAL REPLICATION INITIATOR PROTEIN DNAA"/>
    <property type="match status" value="1"/>
</dbReference>
<dbReference type="SMART" id="SM00760">
    <property type="entry name" value="Bac_DnaA_C"/>
    <property type="match status" value="1"/>
</dbReference>
<evidence type="ECO:0000256" key="10">
    <source>
        <dbReference type="RuleBase" id="RU000577"/>
    </source>
</evidence>
<comment type="domain">
    <text evidence="8">Domain I is involved in oligomerization and binding regulators, domain II is flexibile and of varying length in different bacteria, domain III forms the AAA+ region, while domain IV binds dsDNA.</text>
</comment>
<dbReference type="PANTHER" id="PTHR30050">
    <property type="entry name" value="CHROMOSOMAL REPLICATION INITIATOR PROTEIN DNAA"/>
    <property type="match status" value="1"/>
</dbReference>
<keyword evidence="3 8" id="KW-0235">DNA replication</keyword>
<keyword evidence="6 8" id="KW-0446">Lipid-binding</keyword>
<evidence type="ECO:0000256" key="4">
    <source>
        <dbReference type="ARBA" id="ARBA00022741"/>
    </source>
</evidence>
<keyword evidence="4 8" id="KW-0547">Nucleotide-binding</keyword>
<comment type="caution">
    <text evidence="14">The sequence shown here is derived from an EMBL/GenBank/DDBJ whole genome shotgun (WGS) entry which is preliminary data.</text>
</comment>
<feature type="domain" description="Chromosomal replication initiator DnaA C-terminal" evidence="13">
    <location>
        <begin position="390"/>
        <end position="459"/>
    </location>
</feature>
<dbReference type="GO" id="GO:0008289">
    <property type="term" value="F:lipid binding"/>
    <property type="evidence" value="ECO:0007669"/>
    <property type="project" value="UniProtKB-KW"/>
</dbReference>
<comment type="function">
    <text evidence="8 10">Plays an essential role in the initiation and regulation of chromosomal replication. ATP-DnaA binds to the origin of replication (oriC) to initiate formation of the DNA replication initiation complex once per cell cycle. Binds the DnaA box (a 9 base pair repeat at the origin) and separates the double-stranded (ds)DNA. Forms a right-handed helical filament on oriC DNA; dsDNA binds to the exterior of the filament while single-stranded (ss)DNA is stabiized in the filament's interior. The ATP-DnaA-oriC complex binds and stabilizes one strand of the AT-rich DNA unwinding element (DUE), permitting loading of DNA polymerase. After initiation quickly degrades to an ADP-DnaA complex that is not apt for DNA replication. Binds acidic phospholipids.</text>
</comment>
<dbReference type="InterPro" id="IPR013317">
    <property type="entry name" value="DnaA_dom"/>
</dbReference>
<dbReference type="InterPro" id="IPR020591">
    <property type="entry name" value="Chromosome_initiator_DnaA-like"/>
</dbReference>
<dbReference type="SUPFAM" id="SSF52540">
    <property type="entry name" value="P-loop containing nucleoside triphosphate hydrolases"/>
    <property type="match status" value="1"/>
</dbReference>
<dbReference type="EMBL" id="MKVH01000003">
    <property type="protein sequence ID" value="OJX60866.1"/>
    <property type="molecule type" value="Genomic_DNA"/>
</dbReference>
<evidence type="ECO:0000259" key="12">
    <source>
        <dbReference type="SMART" id="SM00382"/>
    </source>
</evidence>